<reference evidence="8 9" key="1">
    <citation type="journal article" date="2017" name="Mol. Biol. Evol.">
        <title>The 4-celled Tetrabaena socialis nuclear genome reveals the essential components for genetic control of cell number at the origin of multicellularity in the volvocine lineage.</title>
        <authorList>
            <person name="Featherston J."/>
            <person name="Arakaki Y."/>
            <person name="Hanschen E.R."/>
            <person name="Ferris P.J."/>
            <person name="Michod R.E."/>
            <person name="Olson B.J.S.C."/>
            <person name="Nozaki H."/>
            <person name="Durand P.M."/>
        </authorList>
    </citation>
    <scope>NUCLEOTIDE SEQUENCE [LARGE SCALE GENOMIC DNA]</scope>
    <source>
        <strain evidence="8 9">NIES-571</strain>
    </source>
</reference>
<dbReference type="AlphaFoldDB" id="A0A2J8A237"/>
<evidence type="ECO:0000256" key="1">
    <source>
        <dbReference type="ARBA" id="ARBA00022723"/>
    </source>
</evidence>
<dbReference type="OrthoDB" id="4822at2759"/>
<evidence type="ECO:0000259" key="7">
    <source>
        <dbReference type="PROSITE" id="PS50174"/>
    </source>
</evidence>
<feature type="region of interest" description="Disordered" evidence="5">
    <location>
        <begin position="30"/>
        <end position="60"/>
    </location>
</feature>
<protein>
    <submittedName>
        <fullName evidence="8">G patch domain-containing protein 8</fullName>
    </submittedName>
</protein>
<feature type="domain" description="C2H2-type" evidence="6">
    <location>
        <begin position="170"/>
        <end position="199"/>
    </location>
</feature>
<evidence type="ECO:0000313" key="8">
    <source>
        <dbReference type="EMBL" id="PNH06596.1"/>
    </source>
</evidence>
<evidence type="ECO:0000259" key="6">
    <source>
        <dbReference type="PROSITE" id="PS50157"/>
    </source>
</evidence>
<dbReference type="InterPro" id="IPR022755">
    <property type="entry name" value="Znf_C2H2_jaz"/>
</dbReference>
<keyword evidence="3" id="KW-0862">Zinc</keyword>
<dbReference type="PROSITE" id="PS50174">
    <property type="entry name" value="G_PATCH"/>
    <property type="match status" value="1"/>
</dbReference>
<organism evidence="8 9">
    <name type="scientific">Tetrabaena socialis</name>
    <dbReference type="NCBI Taxonomy" id="47790"/>
    <lineage>
        <taxon>Eukaryota</taxon>
        <taxon>Viridiplantae</taxon>
        <taxon>Chlorophyta</taxon>
        <taxon>core chlorophytes</taxon>
        <taxon>Chlorophyceae</taxon>
        <taxon>CS clade</taxon>
        <taxon>Chlamydomonadales</taxon>
        <taxon>Tetrabaenaceae</taxon>
        <taxon>Tetrabaena</taxon>
    </lineage>
</organism>
<dbReference type="PANTHER" id="PTHR47251:SF1">
    <property type="entry name" value="FINGER DOMAIN PROTEIN, PUTATIVE (AFU_ORTHOLOGUE AFUA_3G04180)-RELATED"/>
    <property type="match status" value="1"/>
</dbReference>
<dbReference type="PROSITE" id="PS00028">
    <property type="entry name" value="ZINC_FINGER_C2H2_1"/>
    <property type="match status" value="1"/>
</dbReference>
<evidence type="ECO:0000256" key="3">
    <source>
        <dbReference type="ARBA" id="ARBA00022833"/>
    </source>
</evidence>
<dbReference type="EMBL" id="PGGS01000226">
    <property type="protein sequence ID" value="PNH06596.1"/>
    <property type="molecule type" value="Genomic_DNA"/>
</dbReference>
<dbReference type="GO" id="GO:0003676">
    <property type="term" value="F:nucleic acid binding"/>
    <property type="evidence" value="ECO:0007669"/>
    <property type="project" value="InterPro"/>
</dbReference>
<keyword evidence="2 4" id="KW-0863">Zinc-finger</keyword>
<sequence>MNPLGAQPVVAVIDPRLAAPRGDQFTNAFQESRRRGLDDDEDENWLARPGVGPAEADDWGAEAGTSVPIAQTNIGFRLLQKMGWKEGKGLGKQEDGIVEPIRAGVEAGVRMGLGKQEEDDTHTTGATAARRRLEVEVAATEDEEASRKRGAVAEVLQKRAEDVKEMLQTFFCEVCDKQYSTAKQLEEHLSSYDHQHRKRLAETKAAMAERNRGDRQRREQKVADKEMAKLQKQIETAQQRSRQQQGGGAPNAVAAAAPPLPDESAPPLPDEPPPLPDGPPPPLPGVSGQAAVSAVPPQPEAPGSSGVAAAPEVVVPGTTGISFGLGGSGAGRGGLAGLGGRGGGLARGGLKRPGGTVGLGGRPVKAATAPRPGLAGFGLDSDDEES</sequence>
<feature type="domain" description="G-patch" evidence="7">
    <location>
        <begin position="71"/>
        <end position="118"/>
    </location>
</feature>
<dbReference type="Pfam" id="PF12171">
    <property type="entry name" value="zf-C2H2_jaz"/>
    <property type="match status" value="1"/>
</dbReference>
<keyword evidence="9" id="KW-1185">Reference proteome</keyword>
<feature type="region of interest" description="Disordered" evidence="5">
    <location>
        <begin position="324"/>
        <end position="386"/>
    </location>
</feature>
<keyword evidence="1" id="KW-0479">Metal-binding</keyword>
<dbReference type="Pfam" id="PF01585">
    <property type="entry name" value="G-patch"/>
    <property type="match status" value="1"/>
</dbReference>
<evidence type="ECO:0000256" key="5">
    <source>
        <dbReference type="SAM" id="MobiDB-lite"/>
    </source>
</evidence>
<feature type="region of interest" description="Disordered" evidence="5">
    <location>
        <begin position="207"/>
        <end position="310"/>
    </location>
</feature>
<dbReference type="SMART" id="SM00443">
    <property type="entry name" value="G_patch"/>
    <property type="match status" value="1"/>
</dbReference>
<dbReference type="InterPro" id="IPR013087">
    <property type="entry name" value="Znf_C2H2_type"/>
</dbReference>
<dbReference type="InterPro" id="IPR036236">
    <property type="entry name" value="Znf_C2H2_sf"/>
</dbReference>
<dbReference type="Gene3D" id="3.30.160.60">
    <property type="entry name" value="Classic Zinc Finger"/>
    <property type="match status" value="1"/>
</dbReference>
<feature type="compositionally biased region" description="Pro residues" evidence="5">
    <location>
        <begin position="258"/>
        <end position="284"/>
    </location>
</feature>
<feature type="compositionally biased region" description="Basic and acidic residues" evidence="5">
    <location>
        <begin position="207"/>
        <end position="229"/>
    </location>
</feature>
<comment type="caution">
    <text evidence="8">The sequence shown here is derived from an EMBL/GenBank/DDBJ whole genome shotgun (WGS) entry which is preliminary data.</text>
</comment>
<dbReference type="InterPro" id="IPR000467">
    <property type="entry name" value="G_patch_dom"/>
</dbReference>
<dbReference type="GO" id="GO:0008270">
    <property type="term" value="F:zinc ion binding"/>
    <property type="evidence" value="ECO:0007669"/>
    <property type="project" value="UniProtKB-KW"/>
</dbReference>
<name>A0A2J8A237_9CHLO</name>
<evidence type="ECO:0000313" key="9">
    <source>
        <dbReference type="Proteomes" id="UP000236333"/>
    </source>
</evidence>
<dbReference type="Proteomes" id="UP000236333">
    <property type="component" value="Unassembled WGS sequence"/>
</dbReference>
<evidence type="ECO:0000256" key="2">
    <source>
        <dbReference type="ARBA" id="ARBA00022771"/>
    </source>
</evidence>
<accession>A0A2J8A237</accession>
<gene>
    <name evidence="8" type="ORF">TSOC_007052</name>
</gene>
<proteinExistence type="predicted"/>
<dbReference type="PROSITE" id="PS50157">
    <property type="entry name" value="ZINC_FINGER_C2H2_2"/>
    <property type="match status" value="1"/>
</dbReference>
<dbReference type="PANTHER" id="PTHR47251">
    <property type="entry name" value="FINGER DOMAIN PROTEIN, PUTATIVE (AFU_ORTHOLOGUE AFUA_3G04180)-RELATED"/>
    <property type="match status" value="1"/>
</dbReference>
<dbReference type="SUPFAM" id="SSF57667">
    <property type="entry name" value="beta-beta-alpha zinc fingers"/>
    <property type="match status" value="1"/>
</dbReference>
<feature type="compositionally biased region" description="Gly residues" evidence="5">
    <location>
        <begin position="324"/>
        <end position="361"/>
    </location>
</feature>
<feature type="compositionally biased region" description="Low complexity" evidence="5">
    <location>
        <begin position="238"/>
        <end position="257"/>
    </location>
</feature>
<evidence type="ECO:0000256" key="4">
    <source>
        <dbReference type="PROSITE-ProRule" id="PRU00042"/>
    </source>
</evidence>